<reference evidence="1" key="2">
    <citation type="submission" date="2019-11" db="EMBL/GenBank/DDBJ databases">
        <title>Improved Assembly of Tolypothrix boutellei genome.</title>
        <authorList>
            <person name="Sarangi A.N."/>
            <person name="Mukherjee M."/>
            <person name="Ghosh S."/>
            <person name="Singh D."/>
            <person name="Das A."/>
            <person name="Kant S."/>
            <person name="Prusty A."/>
            <person name="Tripathy S."/>
        </authorList>
    </citation>
    <scope>NUCLEOTIDE SEQUENCE</scope>
    <source>
        <strain evidence="1">VB521301</strain>
    </source>
</reference>
<dbReference type="EMBL" id="JHEG04000001">
    <property type="protein sequence ID" value="KAF3886066.1"/>
    <property type="molecule type" value="Genomic_DNA"/>
</dbReference>
<comment type="caution">
    <text evidence="2">The sequence shown here is derived from an EMBL/GenBank/DDBJ whole genome shotgun (WGS) entry which is preliminary data.</text>
</comment>
<dbReference type="RefSeq" id="WP_038073656.1">
    <property type="nucleotide sequence ID" value="NZ_JHEG04000001.1"/>
</dbReference>
<dbReference type="AlphaFoldDB" id="A0A0C1QXE0"/>
<accession>A0A0C1QXE0</accession>
<gene>
    <name evidence="2" type="ORF">DA73_0216050</name>
    <name evidence="1" type="ORF">DA73_0400011740</name>
</gene>
<reference evidence="2" key="1">
    <citation type="journal article" date="2015" name="Genome Announc.">
        <title>Draft Genome Sequence of Tolypothrix boutellei Strain VB521301.</title>
        <authorList>
            <person name="Chandrababunaidu M.M."/>
            <person name="Singh D."/>
            <person name="Sen D."/>
            <person name="Bhan S."/>
            <person name="Das S."/>
            <person name="Gupta A."/>
            <person name="Adhikary S.P."/>
            <person name="Tripathy S."/>
        </authorList>
    </citation>
    <scope>NUCLEOTIDE SEQUENCE</scope>
    <source>
        <strain evidence="2">VB521301</strain>
    </source>
</reference>
<name>A0A0C1QXE0_9CYAN</name>
<dbReference type="EMBL" id="JHEG02000048">
    <property type="protein sequence ID" value="KIE10144.1"/>
    <property type="molecule type" value="Genomic_DNA"/>
</dbReference>
<proteinExistence type="predicted"/>
<organism evidence="2">
    <name type="scientific">Tolypothrix bouteillei VB521301</name>
    <dbReference type="NCBI Taxonomy" id="1479485"/>
    <lineage>
        <taxon>Bacteria</taxon>
        <taxon>Bacillati</taxon>
        <taxon>Cyanobacteriota</taxon>
        <taxon>Cyanophyceae</taxon>
        <taxon>Nostocales</taxon>
        <taxon>Tolypothrichaceae</taxon>
        <taxon>Tolypothrix</taxon>
    </lineage>
</organism>
<dbReference type="Proteomes" id="UP000029738">
    <property type="component" value="Unassembled WGS sequence"/>
</dbReference>
<evidence type="ECO:0000313" key="1">
    <source>
        <dbReference type="EMBL" id="KAF3886066.1"/>
    </source>
</evidence>
<evidence type="ECO:0000313" key="3">
    <source>
        <dbReference type="Proteomes" id="UP000029738"/>
    </source>
</evidence>
<dbReference type="OrthoDB" id="425530at2"/>
<sequence length="90" mass="10113">MAFIKIQNVIINTNYVVAVKLNNQTSIGENSISVLISTPNFSLLSPETVSQDSQDSYQDEWIEFTGRAAIALQDYFTSFNNVIDLLSNYE</sequence>
<protein>
    <submittedName>
        <fullName evidence="2">Uncharacterized protein</fullName>
    </submittedName>
</protein>
<evidence type="ECO:0000313" key="2">
    <source>
        <dbReference type="EMBL" id="KIE10144.1"/>
    </source>
</evidence>
<keyword evidence="3" id="KW-1185">Reference proteome</keyword>